<feature type="region of interest" description="Disordered" evidence="18">
    <location>
        <begin position="1"/>
        <end position="21"/>
    </location>
</feature>
<dbReference type="SUPFAM" id="SSF81660">
    <property type="entry name" value="Metal cation-transporting ATPase, ATP-binding domain N"/>
    <property type="match status" value="1"/>
</dbReference>
<dbReference type="NCBIfam" id="NF011702">
    <property type="entry name" value="PRK15122.1"/>
    <property type="match status" value="1"/>
</dbReference>
<keyword evidence="15 19" id="KW-0472">Membrane</keyword>
<dbReference type="KEGG" id="bhc:JFL75_04220"/>
<accession>A0A7T7XPQ6</accession>
<dbReference type="SUPFAM" id="SSF81653">
    <property type="entry name" value="Calcium ATPase, transduction domain A"/>
    <property type="match status" value="1"/>
</dbReference>
<dbReference type="GO" id="GO:0005886">
    <property type="term" value="C:plasma membrane"/>
    <property type="evidence" value="ECO:0007669"/>
    <property type="project" value="UniProtKB-SubCell"/>
</dbReference>
<dbReference type="RefSeq" id="WP_215627436.1">
    <property type="nucleotide sequence ID" value="NZ_CP067089.2"/>
</dbReference>
<evidence type="ECO:0000256" key="4">
    <source>
        <dbReference type="ARBA" id="ARBA00012786"/>
    </source>
</evidence>
<dbReference type="Pfam" id="PF00690">
    <property type="entry name" value="Cation_ATPase_N"/>
    <property type="match status" value="1"/>
</dbReference>
<evidence type="ECO:0000313" key="22">
    <source>
        <dbReference type="Proteomes" id="UP000595917"/>
    </source>
</evidence>
<dbReference type="InterPro" id="IPR023299">
    <property type="entry name" value="ATPase_P-typ_cyto_dom_N"/>
</dbReference>
<dbReference type="InterPro" id="IPR004014">
    <property type="entry name" value="ATPase_P-typ_cation-transptr_N"/>
</dbReference>
<keyword evidence="7" id="KW-0997">Cell inner membrane</keyword>
<sequence length="905" mass="100115">MIRKKTTKQNQTQEKIRRDAVKQRLMDASKKETPELMNDMGISFIGLTEDQAEKQREEYGDNKVSHEKRKPLFVKFVQSFIDPFTGILFILAGVSFVTDIVLPAAGEKNYMTVIIIMAMVLISGLLRFIQETRSGNAARRLSDMVKTTITVERQGEGKIEIPLEEAVVGDIVYLSAGDMVPADLRIVKAKDLFISQSALTGESDPVERISGTAPDAEYASLTDYPNLAFMGSNVISGAAVCIVIAAGNDTLFGSIAHTLEKTPVRTSFEKGINSVSWILIRFMLIMVPVVFFINGFHDGDWLEAFLFAISIAVGLTPEMLPMIITTCLAKGAVAMSKKKTIIKNLNSMQNFGAMDILCTDKTGTLTQDKVVLEYHMDVSGKEDIQVLRYAFLNSYYQTGLKNLIDLAIIERTHEEETEKNLPHISGLYEKVDEVPFDFNRRRMSVVVAGRDGNTFMITKGAVEEMLKVCSYVESGGTIEPITEKLKTEILSTVDGLNGDGLRVIALARKTDHAPVGTFSVADESDMVLMGYLAFLDPPKETAKDAIAALHEYGVDVKILTGDNDRVTRSVCRQVGIEVTSLLLGADIENMDDKALQKAVEKTNVFAKLSPDQKSRIVKLLRANGHTVGFMGDGINDAAAMKEADVGISVDTAVDIAKESAHVILLQKDLMVLENGIIEGRKTYANMIKYIKMTASSNFGNVFSVLCASTFLPFLPMAPIHLILLNLIYDISCTSIPWDNVDADFLKVPRNWDASSVGSFMLWLGPASSVFDITTYLLMYFIICPAMCGGLRYHEITDPDTRTYFISLFRSGWFVESMWTQTLVIHMIRTPKIPFIQSRASFPVVSVTFTGITVLTVIPFTSLGRAIGLAPLPGFYFPWLGLTVLLYMVLATILKNVYIRRYGSLL</sequence>
<dbReference type="InterPro" id="IPR018303">
    <property type="entry name" value="ATPase_P-typ_P_site"/>
</dbReference>
<feature type="transmembrane region" description="Helical" evidence="19">
    <location>
        <begin position="841"/>
        <end position="862"/>
    </location>
</feature>
<evidence type="ECO:0000256" key="9">
    <source>
        <dbReference type="ARBA" id="ARBA00022692"/>
    </source>
</evidence>
<dbReference type="SUPFAM" id="SSF81665">
    <property type="entry name" value="Calcium ATPase, transmembrane domain M"/>
    <property type="match status" value="1"/>
</dbReference>
<dbReference type="InterPro" id="IPR023214">
    <property type="entry name" value="HAD_sf"/>
</dbReference>
<proteinExistence type="inferred from homology"/>
<dbReference type="PROSITE" id="PS00154">
    <property type="entry name" value="ATPASE_E1_E2"/>
    <property type="match status" value="1"/>
</dbReference>
<dbReference type="Gene3D" id="3.40.1110.10">
    <property type="entry name" value="Calcium-transporting ATPase, cytoplasmic domain N"/>
    <property type="match status" value="1"/>
</dbReference>
<dbReference type="EC" id="7.2.2.14" evidence="4"/>
<keyword evidence="12" id="KW-0460">Magnesium</keyword>
<dbReference type="InterPro" id="IPR008250">
    <property type="entry name" value="ATPase_P-typ_transduc_dom_A_sf"/>
</dbReference>
<evidence type="ECO:0000256" key="16">
    <source>
        <dbReference type="ARBA" id="ARBA00029806"/>
    </source>
</evidence>
<dbReference type="InterPro" id="IPR059000">
    <property type="entry name" value="ATPase_P-type_domA"/>
</dbReference>
<dbReference type="Pfam" id="PF13246">
    <property type="entry name" value="Cation_ATPase"/>
    <property type="match status" value="1"/>
</dbReference>
<evidence type="ECO:0000256" key="17">
    <source>
        <dbReference type="ARBA" id="ARBA00047295"/>
    </source>
</evidence>
<feature type="transmembrane region" description="Helical" evidence="19">
    <location>
        <begin position="275"/>
        <end position="293"/>
    </location>
</feature>
<comment type="subcellular location">
    <subcellularLocation>
        <location evidence="2">Cell inner membrane</location>
        <topology evidence="2">Multi-pass membrane protein</topology>
    </subcellularLocation>
</comment>
<feature type="transmembrane region" description="Helical" evidence="19">
    <location>
        <begin position="759"/>
        <end position="782"/>
    </location>
</feature>
<dbReference type="SFLD" id="SFLDF00027">
    <property type="entry name" value="p-type_atpase"/>
    <property type="match status" value="1"/>
</dbReference>
<keyword evidence="14 19" id="KW-1133">Transmembrane helix</keyword>
<dbReference type="Gene3D" id="2.70.150.10">
    <property type="entry name" value="Calcium-transporting ATPase, cytoplasmic transduction domain A"/>
    <property type="match status" value="1"/>
</dbReference>
<feature type="transmembrane region" description="Helical" evidence="19">
    <location>
        <begin position="701"/>
        <end position="728"/>
    </location>
</feature>
<dbReference type="SFLD" id="SFLDG00002">
    <property type="entry name" value="C1.7:_P-type_atpase_like"/>
    <property type="match status" value="1"/>
</dbReference>
<feature type="transmembrane region" description="Helical" evidence="19">
    <location>
        <begin position="72"/>
        <end position="98"/>
    </location>
</feature>
<evidence type="ECO:0000256" key="18">
    <source>
        <dbReference type="SAM" id="MobiDB-lite"/>
    </source>
</evidence>
<dbReference type="InterPro" id="IPR023298">
    <property type="entry name" value="ATPase_P-typ_TM_dom_sf"/>
</dbReference>
<dbReference type="EMBL" id="CP067089">
    <property type="protein sequence ID" value="QQO10132.1"/>
    <property type="molecule type" value="Genomic_DNA"/>
</dbReference>
<comment type="similarity">
    <text evidence="3">Belongs to the cation transport ATPase (P-type) (TC 3.A.3) family. Type IIIB subfamily.</text>
</comment>
<keyword evidence="6" id="KW-1003">Cell membrane</keyword>
<comment type="function">
    <text evidence="1">Mediates magnesium influx to the cytosol.</text>
</comment>
<feature type="transmembrane region" description="Helical" evidence="19">
    <location>
        <begin position="874"/>
        <end position="893"/>
    </location>
</feature>
<dbReference type="SMART" id="SM00831">
    <property type="entry name" value="Cation_ATPase_N"/>
    <property type="match status" value="1"/>
</dbReference>
<evidence type="ECO:0000256" key="15">
    <source>
        <dbReference type="ARBA" id="ARBA00023136"/>
    </source>
</evidence>
<dbReference type="SFLD" id="SFLDS00003">
    <property type="entry name" value="Haloacid_Dehalogenase"/>
    <property type="match status" value="1"/>
</dbReference>
<keyword evidence="11" id="KW-0067">ATP-binding</keyword>
<evidence type="ECO:0000256" key="14">
    <source>
        <dbReference type="ARBA" id="ARBA00022989"/>
    </source>
</evidence>
<dbReference type="Gene3D" id="1.20.1110.10">
    <property type="entry name" value="Calcium-transporting ATPase, transmembrane domain"/>
    <property type="match status" value="1"/>
</dbReference>
<dbReference type="GO" id="GO:0015444">
    <property type="term" value="F:P-type magnesium transporter activity"/>
    <property type="evidence" value="ECO:0007669"/>
    <property type="project" value="UniProtKB-EC"/>
</dbReference>
<dbReference type="PRINTS" id="PR01836">
    <property type="entry name" value="MGATPASE"/>
</dbReference>
<evidence type="ECO:0000313" key="21">
    <source>
        <dbReference type="EMBL" id="QQO10132.1"/>
    </source>
</evidence>
<evidence type="ECO:0000256" key="10">
    <source>
        <dbReference type="ARBA" id="ARBA00022741"/>
    </source>
</evidence>
<evidence type="ECO:0000256" key="6">
    <source>
        <dbReference type="ARBA" id="ARBA00022475"/>
    </source>
</evidence>
<dbReference type="Proteomes" id="UP000595917">
    <property type="component" value="Chromosome"/>
</dbReference>
<dbReference type="CDD" id="cd02077">
    <property type="entry name" value="P-type_ATPase_Mg"/>
    <property type="match status" value="1"/>
</dbReference>
<evidence type="ECO:0000259" key="20">
    <source>
        <dbReference type="SMART" id="SM00831"/>
    </source>
</evidence>
<dbReference type="GO" id="GO:0016887">
    <property type="term" value="F:ATP hydrolysis activity"/>
    <property type="evidence" value="ECO:0007669"/>
    <property type="project" value="InterPro"/>
</dbReference>
<gene>
    <name evidence="21" type="primary">mgtA</name>
    <name evidence="21" type="ORF">JFL75_04220</name>
</gene>
<evidence type="ECO:0000256" key="5">
    <source>
        <dbReference type="ARBA" id="ARBA00013555"/>
    </source>
</evidence>
<protein>
    <recommendedName>
        <fullName evidence="5">Magnesium-transporting ATPase, P-type 1</fullName>
        <ecNumber evidence="4">7.2.2.14</ecNumber>
    </recommendedName>
    <alternativeName>
        <fullName evidence="16">Mg(2+) transport ATPase, P-type 1</fullName>
    </alternativeName>
</protein>
<dbReference type="InterPro" id="IPR001757">
    <property type="entry name" value="P_typ_ATPase"/>
</dbReference>
<keyword evidence="8" id="KW-0597">Phosphoprotein</keyword>
<dbReference type="InterPro" id="IPR044492">
    <property type="entry name" value="P_typ_ATPase_HD_dom"/>
</dbReference>
<evidence type="ECO:0000256" key="8">
    <source>
        <dbReference type="ARBA" id="ARBA00022553"/>
    </source>
</evidence>
<evidence type="ECO:0000256" key="1">
    <source>
        <dbReference type="ARBA" id="ARBA00003954"/>
    </source>
</evidence>
<feature type="domain" description="Cation-transporting P-type ATPase N-terminal" evidence="20">
    <location>
        <begin position="27"/>
        <end position="100"/>
    </location>
</feature>
<organism evidence="21 22">
    <name type="scientific">Breznakiella homolactica</name>
    <dbReference type="NCBI Taxonomy" id="2798577"/>
    <lineage>
        <taxon>Bacteria</taxon>
        <taxon>Pseudomonadati</taxon>
        <taxon>Spirochaetota</taxon>
        <taxon>Spirochaetia</taxon>
        <taxon>Spirochaetales</taxon>
        <taxon>Breznakiellaceae</taxon>
        <taxon>Breznakiella</taxon>
    </lineage>
</organism>
<dbReference type="NCBIfam" id="TIGR01494">
    <property type="entry name" value="ATPase_P-type"/>
    <property type="match status" value="3"/>
</dbReference>
<evidence type="ECO:0000256" key="13">
    <source>
        <dbReference type="ARBA" id="ARBA00022967"/>
    </source>
</evidence>
<dbReference type="SUPFAM" id="SSF56784">
    <property type="entry name" value="HAD-like"/>
    <property type="match status" value="1"/>
</dbReference>
<evidence type="ECO:0000256" key="7">
    <source>
        <dbReference type="ARBA" id="ARBA00022519"/>
    </source>
</evidence>
<keyword evidence="13" id="KW-1278">Translocase</keyword>
<name>A0A7T7XPQ6_9SPIR</name>
<dbReference type="NCBIfam" id="TIGR01524">
    <property type="entry name" value="ATPase-IIIB_Mg"/>
    <property type="match status" value="1"/>
</dbReference>
<keyword evidence="10" id="KW-0547">Nucleotide-binding</keyword>
<feature type="transmembrane region" description="Helical" evidence="19">
    <location>
        <begin position="110"/>
        <end position="129"/>
    </location>
</feature>
<evidence type="ECO:0000256" key="3">
    <source>
        <dbReference type="ARBA" id="ARBA00008746"/>
    </source>
</evidence>
<dbReference type="GO" id="GO:0005524">
    <property type="term" value="F:ATP binding"/>
    <property type="evidence" value="ECO:0007669"/>
    <property type="project" value="UniProtKB-KW"/>
</dbReference>
<evidence type="ECO:0000256" key="11">
    <source>
        <dbReference type="ARBA" id="ARBA00022840"/>
    </source>
</evidence>
<dbReference type="PANTHER" id="PTHR42861">
    <property type="entry name" value="CALCIUM-TRANSPORTING ATPASE"/>
    <property type="match status" value="1"/>
</dbReference>
<evidence type="ECO:0000256" key="19">
    <source>
        <dbReference type="SAM" id="Phobius"/>
    </source>
</evidence>
<dbReference type="InterPro" id="IPR036412">
    <property type="entry name" value="HAD-like_sf"/>
</dbReference>
<dbReference type="Pfam" id="PF00122">
    <property type="entry name" value="E1-E2_ATPase"/>
    <property type="match status" value="1"/>
</dbReference>
<dbReference type="Gene3D" id="3.40.50.1000">
    <property type="entry name" value="HAD superfamily/HAD-like"/>
    <property type="match status" value="1"/>
</dbReference>
<keyword evidence="9 19" id="KW-0812">Transmembrane</keyword>
<comment type="catalytic activity">
    <reaction evidence="17">
        <text>Mg(2+)(out) + ATP + H2O = Mg(2+)(in) + ADP + phosphate + H(+)</text>
        <dbReference type="Rhea" id="RHEA:10260"/>
        <dbReference type="ChEBI" id="CHEBI:15377"/>
        <dbReference type="ChEBI" id="CHEBI:15378"/>
        <dbReference type="ChEBI" id="CHEBI:18420"/>
        <dbReference type="ChEBI" id="CHEBI:30616"/>
        <dbReference type="ChEBI" id="CHEBI:43474"/>
        <dbReference type="ChEBI" id="CHEBI:456216"/>
        <dbReference type="EC" id="7.2.2.14"/>
    </reaction>
</comment>
<dbReference type="InterPro" id="IPR006068">
    <property type="entry name" value="ATPase_P-typ_cation-transptr_C"/>
</dbReference>
<feature type="transmembrane region" description="Helical" evidence="19">
    <location>
        <begin position="305"/>
        <end position="329"/>
    </location>
</feature>
<dbReference type="Pfam" id="PF00689">
    <property type="entry name" value="Cation_ATPase_C"/>
    <property type="match status" value="1"/>
</dbReference>
<dbReference type="AlphaFoldDB" id="A0A7T7XPQ6"/>
<evidence type="ECO:0000256" key="2">
    <source>
        <dbReference type="ARBA" id="ARBA00004429"/>
    </source>
</evidence>
<reference evidence="21" key="1">
    <citation type="submission" date="2021-01" db="EMBL/GenBank/DDBJ databases">
        <title>Description of Breznakiella homolactica.</title>
        <authorList>
            <person name="Song Y."/>
            <person name="Brune A."/>
        </authorList>
    </citation>
    <scope>NUCLEOTIDE SEQUENCE</scope>
    <source>
        <strain evidence="21">RmG30</strain>
    </source>
</reference>
<evidence type="ECO:0000256" key="12">
    <source>
        <dbReference type="ARBA" id="ARBA00022842"/>
    </source>
</evidence>
<dbReference type="InterPro" id="IPR006415">
    <property type="entry name" value="P-type_ATPase_IIIB"/>
</dbReference>
<keyword evidence="22" id="KW-1185">Reference proteome</keyword>